<dbReference type="GO" id="GO:0042147">
    <property type="term" value="P:retrograde transport, endosome to Golgi"/>
    <property type="evidence" value="ECO:0007669"/>
    <property type="project" value="TreeGrafter"/>
</dbReference>
<feature type="compositionally biased region" description="Acidic residues" evidence="2">
    <location>
        <begin position="1205"/>
        <end position="1214"/>
    </location>
</feature>
<dbReference type="Gene3D" id="1.25.10.10">
    <property type="entry name" value="Leucine-rich Repeat Variant"/>
    <property type="match status" value="2"/>
</dbReference>
<comment type="similarity">
    <text evidence="1">Belongs to the HEATR5 family.</text>
</comment>
<evidence type="ECO:0000313" key="4">
    <source>
        <dbReference type="WBParaSite" id="MBELARI_LOCUS9474"/>
    </source>
</evidence>
<dbReference type="GO" id="GO:0006897">
    <property type="term" value="P:endocytosis"/>
    <property type="evidence" value="ECO:0007669"/>
    <property type="project" value="TreeGrafter"/>
</dbReference>
<dbReference type="Pfam" id="PF20210">
    <property type="entry name" value="Laa1_Sip1_HTR5"/>
    <property type="match status" value="1"/>
</dbReference>
<keyword evidence="3" id="KW-1185">Reference proteome</keyword>
<dbReference type="SUPFAM" id="SSF48371">
    <property type="entry name" value="ARM repeat"/>
    <property type="match status" value="2"/>
</dbReference>
<dbReference type="GO" id="GO:0008104">
    <property type="term" value="P:intracellular protein localization"/>
    <property type="evidence" value="ECO:0007669"/>
    <property type="project" value="TreeGrafter"/>
</dbReference>
<organism evidence="3 4">
    <name type="scientific">Mesorhabditis belari</name>
    <dbReference type="NCBI Taxonomy" id="2138241"/>
    <lineage>
        <taxon>Eukaryota</taxon>
        <taxon>Metazoa</taxon>
        <taxon>Ecdysozoa</taxon>
        <taxon>Nematoda</taxon>
        <taxon>Chromadorea</taxon>
        <taxon>Rhabditida</taxon>
        <taxon>Rhabditina</taxon>
        <taxon>Rhabditomorpha</taxon>
        <taxon>Rhabditoidea</taxon>
        <taxon>Rhabditidae</taxon>
        <taxon>Mesorhabditinae</taxon>
        <taxon>Mesorhabditis</taxon>
    </lineage>
</organism>
<dbReference type="PANTHER" id="PTHR21663:SF0">
    <property type="entry name" value="HEAT REPEAT-CONTAINING PROTEIN 5B"/>
    <property type="match status" value="1"/>
</dbReference>
<feature type="region of interest" description="Disordered" evidence="2">
    <location>
        <begin position="1195"/>
        <end position="1219"/>
    </location>
</feature>
<reference evidence="4" key="1">
    <citation type="submission" date="2024-02" db="UniProtKB">
        <authorList>
            <consortium name="WormBaseParasite"/>
        </authorList>
    </citation>
    <scope>IDENTIFICATION</scope>
</reference>
<dbReference type="GO" id="GO:0016020">
    <property type="term" value="C:membrane"/>
    <property type="evidence" value="ECO:0007669"/>
    <property type="project" value="TreeGrafter"/>
</dbReference>
<dbReference type="Proteomes" id="UP000887575">
    <property type="component" value="Unassembled WGS sequence"/>
</dbReference>
<dbReference type="GO" id="GO:0005794">
    <property type="term" value="C:Golgi apparatus"/>
    <property type="evidence" value="ECO:0007669"/>
    <property type="project" value="TreeGrafter"/>
</dbReference>
<name>A0AAF3FR50_9BILA</name>
<proteinExistence type="inferred from homology"/>
<evidence type="ECO:0000313" key="3">
    <source>
        <dbReference type="Proteomes" id="UP000887575"/>
    </source>
</evidence>
<dbReference type="WBParaSite" id="MBELARI_LOCUS9474">
    <property type="protein sequence ID" value="MBELARI_LOCUS9474"/>
    <property type="gene ID" value="MBELARI_LOCUS9474"/>
</dbReference>
<sequence length="2075" mass="226300">MEASHSLLLNEEALQSCSEPSRPLFIYEWLRYLDKILPVTHNNELKAIQPRLIEQLHQRLLGGVGPPTRMLLAKCISKTYDIGDMYSVSKTINLCSDILESKDESTNQLSIKLSALCTLGSLFENLKRIALGSHEILFNVMSKWLTRAESQVRGEIMSTMAKMAKGLGSGGSKIHKDMYKLAKKYAEDRVMVVRNASLQCLLALVPAHVPIFTTDLEATITLCTKALDNSNYECRISVAKLLAVVLSNAHQPPPNCMMPGKSVPPIPVKPLPAGECLQLISIAFLKGGIGGWKSGSNSAMAGGQREVRIGAVMAYVEWVREMGALWLERNLALFLRHSLDLAAKCGPLAYTSSSTQQIEAVQLRRCVSFILRETVGRMLSENVQLTACKYLGQLLAEYINSLDYSDPTVDRVLSAEDYSSCFAAEVALLELSCLVRQISTQVTPLFIEASGIMEPVFACLLHPLKAVRIATSWCLRCVTLAVPSLLTPLIDRCISRLEHMKSSSDALSGYSLALSALIAASADCNLGIPSVKYSQVLNVAEDMLRTASQQSRLAVARIEAGWLLIHASTVLGVNVMKSQMGRVVALWKAAFPRSVKEAETEKTRGDAFSWQCTLESRVGALAAMCAVASHPELLDEQEIKKSMLLPIETTLILMSSVGVLIKNFGVRMRPLVAMIRVRLYTLLGHLNTKCYENLFAPLLRELVADLTLSDNAQATHSTSLAISLCTGAETTLLAPWHDLNDQSMLENTLSAAHNGAVGSPEFESTSIVTTSATTQSTFWPEPLPAEVRCIDMAVTIYGRLFPFISRKHQVQITEHFASVIKEQKNPNRQSVIQMNALCAIVSALRSISENKGSKVEQESLAKTIFDFVKNGITSSSVTIRCVSAETLGRLAQTVGDAQYVASVAQFCFGKLEAARDVQNRTGYALALGCLHKHVGSLGSPHHLKTGVEICLALAQESSSPIVQAWALVALSLIAETGGGMFRGFVDSVLSVCLRLLLNTSSSNTEVVLCIGKLLSALITCVGPELGLPGSIETTRISLLSACALQFAFPCPLVKAEAIQGLQQMHLFAPRYVNLRHLVIDIASLLSCYDLCLRRAAVCCLRQLVQREAREVREHAQVLVPQGVVDEGKKLPLPDTGLEGALFSMLDVEIDALLRSHVEETLTSLVQATSGELLSNWLLLCKELLASSASDTTRSTLIVEEPKDEDKEDDEEGADDVTLAGPKGAVAEKGKVMPRWPTRVFVTQIVQRLMTVCDSERAHLDLALAKELQISSHGRGDYLVLHLSDLVRMSFMGATSENTELRLAGLFSLQDVITRFSAVPEPEFPGHVILEQFQAQVGAALRPAFTEDTPAHVTAAACQVCSTWIGSGVARDLNDLRRVHQLLVSSLGKLRHGSINTQLYSESAATLEKLSILKAWAEIYVTAIEQERTPAARKEDDIYPSGSNESLLSLVQPELESLVGYWLAALRDSALLALPSQFSEQLPTDGGAFYQADSIDASRDYYKQSWPPVLLASATWLTNNNFEIPSNEEAPKVWPDDLRATRLHVMLGLCIEALSSRTTSIQDDATVQQCVRALNAFFSCEWVQLQLMGDVRIAIEIINVMHRLVLTRDCPLTQQVCIDCAFTILEAAQSAIRVSTQKDIENGNVEPIAADVPETLFAGGDGAAFGETPSGYEKGKGAVPLSNTLSYAFLELCLCVLVRQMPQLNSSAVMKSRSTAPLHQRRFGRLSAESARLVQSAVRLLSQVPSLLHPSALPPTLPVILHLCLGVLRESSRIDESSIVPDLPPGHLTSIATAAIQAIRTLCSSPPTSQAVLSLWLTVVRSGIYSTLLMIEGPEPVDECVVLVAAALLCASVPKAAVLGHSESLQRLCALAKRQLISEHPQVKIRTLQALSSLFGRKDVTAVFARQIGPDIYALIKPYVVGENANKLAQDLSEEQLCVLTEAIKALEIIVGAAHAKSKLSILNVLVQSLCGLIMCTNQEEWRALSSTARKLHEMTLQRLNAIAPLHPVDFKTVLSAHPSLKRRLETALLFQTSRITQTNQMQRQRQAEMAKVNASNGHRRRIDEEILSSFIASLG</sequence>
<accession>A0AAF3FR50</accession>
<evidence type="ECO:0000256" key="2">
    <source>
        <dbReference type="SAM" id="MobiDB-lite"/>
    </source>
</evidence>
<protein>
    <submittedName>
        <fullName evidence="4">HEAT repeat-containing protein 5B</fullName>
    </submittedName>
</protein>
<dbReference type="GO" id="GO:0030139">
    <property type="term" value="C:endocytic vesicle"/>
    <property type="evidence" value="ECO:0007669"/>
    <property type="project" value="TreeGrafter"/>
</dbReference>
<dbReference type="InterPro" id="IPR046837">
    <property type="entry name" value="Laa1/Sip1/HEATR5-like_HEAT"/>
</dbReference>
<evidence type="ECO:0000256" key="1">
    <source>
        <dbReference type="ARBA" id="ARBA00008304"/>
    </source>
</evidence>
<dbReference type="Pfam" id="PF25468">
    <property type="entry name" value="HEAT_HEATR5A"/>
    <property type="match status" value="1"/>
</dbReference>
<dbReference type="PANTHER" id="PTHR21663">
    <property type="entry name" value="HYPOTHETICAL HEAT DOMAIN-CONTAINING"/>
    <property type="match status" value="1"/>
</dbReference>
<dbReference type="InterPro" id="IPR040108">
    <property type="entry name" value="Laa1/Sip1/HEATR5"/>
</dbReference>
<dbReference type="InterPro" id="IPR011989">
    <property type="entry name" value="ARM-like"/>
</dbReference>
<dbReference type="GO" id="GO:0005829">
    <property type="term" value="C:cytosol"/>
    <property type="evidence" value="ECO:0007669"/>
    <property type="project" value="GOC"/>
</dbReference>
<dbReference type="InterPro" id="IPR016024">
    <property type="entry name" value="ARM-type_fold"/>
</dbReference>